<dbReference type="AlphaFoldDB" id="A0A6V8LDH9"/>
<accession>A0A6V8LDH9</accession>
<evidence type="ECO:0008006" key="4">
    <source>
        <dbReference type="Google" id="ProtNLM"/>
    </source>
</evidence>
<dbReference type="Proteomes" id="UP000482960">
    <property type="component" value="Unassembled WGS sequence"/>
</dbReference>
<reference evidence="2 3" key="2">
    <citation type="submission" date="2020-03" db="EMBL/GenBank/DDBJ databases">
        <authorList>
            <person name="Ichikawa N."/>
            <person name="Kimura A."/>
            <person name="Kitahashi Y."/>
            <person name="Uohara A."/>
        </authorList>
    </citation>
    <scope>NUCLEOTIDE SEQUENCE [LARGE SCALE GENOMIC DNA]</scope>
    <source>
        <strain evidence="2 3">NBRC 108638</strain>
    </source>
</reference>
<feature type="transmembrane region" description="Helical" evidence="1">
    <location>
        <begin position="440"/>
        <end position="458"/>
    </location>
</feature>
<dbReference type="EMBL" id="BLPG01000001">
    <property type="protein sequence ID" value="GFJ92639.1"/>
    <property type="molecule type" value="Genomic_DNA"/>
</dbReference>
<feature type="transmembrane region" description="Helical" evidence="1">
    <location>
        <begin position="189"/>
        <end position="206"/>
    </location>
</feature>
<keyword evidence="1" id="KW-1133">Transmembrane helix</keyword>
<evidence type="ECO:0000313" key="2">
    <source>
        <dbReference type="EMBL" id="GFJ92639.1"/>
    </source>
</evidence>
<feature type="transmembrane region" description="Helical" evidence="1">
    <location>
        <begin position="336"/>
        <end position="353"/>
    </location>
</feature>
<comment type="caution">
    <text evidence="2">The sequence shown here is derived from an EMBL/GenBank/DDBJ whole genome shotgun (WGS) entry which is preliminary data.</text>
</comment>
<keyword evidence="1" id="KW-0812">Transmembrane</keyword>
<proteinExistence type="predicted"/>
<feature type="transmembrane region" description="Helical" evidence="1">
    <location>
        <begin position="130"/>
        <end position="149"/>
    </location>
</feature>
<gene>
    <name evidence="2" type="ORF">Prum_062810</name>
</gene>
<keyword evidence="1" id="KW-0472">Membrane</keyword>
<feature type="transmembrane region" description="Helical" evidence="1">
    <location>
        <begin position="360"/>
        <end position="380"/>
    </location>
</feature>
<feature type="transmembrane region" description="Helical" evidence="1">
    <location>
        <begin position="261"/>
        <end position="281"/>
    </location>
</feature>
<feature type="transmembrane region" description="Helical" evidence="1">
    <location>
        <begin position="400"/>
        <end position="419"/>
    </location>
</feature>
<feature type="transmembrane region" description="Helical" evidence="1">
    <location>
        <begin position="218"/>
        <end position="241"/>
    </location>
</feature>
<feature type="transmembrane region" description="Helical" evidence="1">
    <location>
        <begin position="58"/>
        <end position="76"/>
    </location>
</feature>
<protein>
    <recommendedName>
        <fullName evidence="4">Glycosyltransferase RgtA/B/C/D-like domain-containing protein</fullName>
    </recommendedName>
</protein>
<feature type="transmembrane region" description="Helical" evidence="1">
    <location>
        <begin position="293"/>
        <end position="316"/>
    </location>
</feature>
<evidence type="ECO:0000256" key="1">
    <source>
        <dbReference type="SAM" id="Phobius"/>
    </source>
</evidence>
<keyword evidence="3" id="KW-1185">Reference proteome</keyword>
<name>A0A6V8LDH9_9ACTN</name>
<sequence>MEKVGEPNVSMSVLPWQSLAMAVEGTEAPAPPRESPEAGDQDKDQAGWLARWIAKDPVRAVAIGLILLQVIWRVQLASRGFLTIDDYPLASKVAESDLTPDLLLSLYSNHLMPGAQAFTWLVTDELGLVYWPYLLAMAVAQAVLGLAFYRLLRSLTPARWGVLIPLCVFLFSPLTLEAIAWWAVGANALPMQLAMVLALGAQVKYVRTRRIRHLGSLAAAVVLGLIFFEKALLVVPLVFLATACLFTTGGPVRSVIRTVRLYWPSWLVLTAISGGYLGLYLSRTESSSLREPASLNEVITFLQEMLTGTLLPGLMGGPWRWLDTGDGAPVTATAQLMRWLSAAVFIALIVITVRRSRFAVRAWTLLGLYLTIVVGLLALTRLGSEFSAVAGLVPRYVADVVPVAALCIGVALFGVRSDLPGAAGTERWTWAGLFRDRQSVLAPIAVVVASILAIGTIWTTTEFGEDWAVKYGRDYVHTAELALVAAPRDTVFLDRPVPEIVIHKLAAPYNMQSRFFAPLNPRPRFVDIAEHPSVFDDKGNIRQARVEGITNKPGPQEGCGYLVSEGQPASIPLSSEVYDWVWVVRIAYISAGDTTAVFRLGRGERQFDVRRGLNQIFFTIGGGGTEATLTLADPAITLCTNEIYIGNPIPAE</sequence>
<evidence type="ECO:0000313" key="3">
    <source>
        <dbReference type="Proteomes" id="UP000482960"/>
    </source>
</evidence>
<organism evidence="2 3">
    <name type="scientific">Phytohabitans rumicis</name>
    <dbReference type="NCBI Taxonomy" id="1076125"/>
    <lineage>
        <taxon>Bacteria</taxon>
        <taxon>Bacillati</taxon>
        <taxon>Actinomycetota</taxon>
        <taxon>Actinomycetes</taxon>
        <taxon>Micromonosporales</taxon>
        <taxon>Micromonosporaceae</taxon>
    </lineage>
</organism>
<reference evidence="2 3" key="1">
    <citation type="submission" date="2020-03" db="EMBL/GenBank/DDBJ databases">
        <title>Whole genome shotgun sequence of Phytohabitans rumicis NBRC 108638.</title>
        <authorList>
            <person name="Komaki H."/>
            <person name="Tamura T."/>
        </authorList>
    </citation>
    <scope>NUCLEOTIDE SEQUENCE [LARGE SCALE GENOMIC DNA]</scope>
    <source>
        <strain evidence="2 3">NBRC 108638</strain>
    </source>
</reference>
<feature type="transmembrane region" description="Helical" evidence="1">
    <location>
        <begin position="161"/>
        <end position="183"/>
    </location>
</feature>